<keyword evidence="3" id="KW-1185">Reference proteome</keyword>
<proteinExistence type="predicted"/>
<sequence>MSIFHFLGVANSLIFSQRHRRERNTSIPPNQSPQPSHASLGRETAASTEGASTFRKDPSKEKILKEIASQHDAPRDKASRDDNFGDDEAGDDDESGDGGISRDDEVGDDNLREDDSRDDDTLENDGDSTQTMPPSYQEATAASENVADPDGSRLDNSCLSHLRLYILLYPTIYRWIIYVASVAELETKLRRPVFNHYPTKTNVPL</sequence>
<dbReference type="Proteomes" id="UP000826661">
    <property type="component" value="Chromosome III"/>
</dbReference>
<organism evidence="2 3">
    <name type="scientific">Trichoderma simmonsii</name>
    <dbReference type="NCBI Taxonomy" id="1491479"/>
    <lineage>
        <taxon>Eukaryota</taxon>
        <taxon>Fungi</taxon>
        <taxon>Dikarya</taxon>
        <taxon>Ascomycota</taxon>
        <taxon>Pezizomycotina</taxon>
        <taxon>Sordariomycetes</taxon>
        <taxon>Hypocreomycetidae</taxon>
        <taxon>Hypocreales</taxon>
        <taxon>Hypocreaceae</taxon>
        <taxon>Trichoderma</taxon>
    </lineage>
</organism>
<feature type="compositionally biased region" description="Basic and acidic residues" evidence="1">
    <location>
        <begin position="54"/>
        <end position="83"/>
    </location>
</feature>
<feature type="compositionally biased region" description="Acidic residues" evidence="1">
    <location>
        <begin position="116"/>
        <end position="126"/>
    </location>
</feature>
<evidence type="ECO:0000256" key="1">
    <source>
        <dbReference type="SAM" id="MobiDB-lite"/>
    </source>
</evidence>
<accession>A0A8G0PFS4</accession>
<gene>
    <name evidence="2" type="ORF">H0G86_006098</name>
</gene>
<dbReference type="AlphaFoldDB" id="A0A8G0PFS4"/>
<feature type="compositionally biased region" description="Polar residues" evidence="1">
    <location>
        <begin position="25"/>
        <end position="37"/>
    </location>
</feature>
<feature type="compositionally biased region" description="Polar residues" evidence="1">
    <location>
        <begin position="127"/>
        <end position="143"/>
    </location>
</feature>
<reference evidence="2 3" key="1">
    <citation type="journal article" date="2021" name="BMC Genomics">
        <title>Telomere-to-telomere genome assembly of asparaginase-producing Trichoderma simmonsii.</title>
        <authorList>
            <person name="Chung D."/>
            <person name="Kwon Y.M."/>
            <person name="Yang Y."/>
        </authorList>
    </citation>
    <scope>NUCLEOTIDE SEQUENCE [LARGE SCALE GENOMIC DNA]</scope>
    <source>
        <strain evidence="2 3">GH-Sj1</strain>
    </source>
</reference>
<feature type="region of interest" description="Disordered" evidence="1">
    <location>
        <begin position="20"/>
        <end position="151"/>
    </location>
</feature>
<protein>
    <submittedName>
        <fullName evidence="2">Uncharacterized protein</fullName>
    </submittedName>
</protein>
<feature type="compositionally biased region" description="Acidic residues" evidence="1">
    <location>
        <begin position="84"/>
        <end position="96"/>
    </location>
</feature>
<dbReference type="EMBL" id="CP075866">
    <property type="protein sequence ID" value="QYS98942.1"/>
    <property type="molecule type" value="Genomic_DNA"/>
</dbReference>
<feature type="compositionally biased region" description="Basic and acidic residues" evidence="1">
    <location>
        <begin position="100"/>
        <end position="115"/>
    </location>
</feature>
<evidence type="ECO:0000313" key="3">
    <source>
        <dbReference type="Proteomes" id="UP000826661"/>
    </source>
</evidence>
<evidence type="ECO:0000313" key="2">
    <source>
        <dbReference type="EMBL" id="QYS98942.1"/>
    </source>
</evidence>
<name>A0A8G0PFS4_9HYPO</name>